<keyword evidence="2" id="KW-1185">Reference proteome</keyword>
<proteinExistence type="predicted"/>
<gene>
    <name evidence="1" type="ORF">CUJ86_09815</name>
</gene>
<dbReference type="EMBL" id="PGCL01000004">
    <property type="protein sequence ID" value="TAJ43633.1"/>
    <property type="molecule type" value="Genomic_DNA"/>
</dbReference>
<dbReference type="AlphaFoldDB" id="A0A483CSU8"/>
<accession>A0A483CSU8</accession>
<organism evidence="1 2">
    <name type="scientific">Methanofollis fontis</name>
    <dbReference type="NCBI Taxonomy" id="2052832"/>
    <lineage>
        <taxon>Archaea</taxon>
        <taxon>Methanobacteriati</taxon>
        <taxon>Methanobacteriota</taxon>
        <taxon>Stenosarchaea group</taxon>
        <taxon>Methanomicrobia</taxon>
        <taxon>Methanomicrobiales</taxon>
        <taxon>Methanomicrobiaceae</taxon>
        <taxon>Methanofollis</taxon>
    </lineage>
</organism>
<sequence>MADFTQTSVTKTAVRELPAPIADAATFAGIIADIIANNPWGCTPYTSGGVEHAAVEKASESYTVKVNYEDEEGAVIGDAAVDCPSLSGFNAAATELQGNEALETAVGGDVVRNPDADTFNCRLKCHAANGELYYVSFTRKSVRVTSYEDDSILTTIETWADGVTALN</sequence>
<comment type="caution">
    <text evidence="1">The sequence shown here is derived from an EMBL/GenBank/DDBJ whole genome shotgun (WGS) entry which is preliminary data.</text>
</comment>
<dbReference type="RefSeq" id="WP_130647407.1">
    <property type="nucleotide sequence ID" value="NZ_PGCL01000004.1"/>
</dbReference>
<dbReference type="Proteomes" id="UP000292580">
    <property type="component" value="Unassembled WGS sequence"/>
</dbReference>
<name>A0A483CSU8_9EURY</name>
<dbReference type="OrthoDB" id="117414at2157"/>
<protein>
    <submittedName>
        <fullName evidence="1">Uncharacterized protein</fullName>
    </submittedName>
</protein>
<evidence type="ECO:0000313" key="2">
    <source>
        <dbReference type="Proteomes" id="UP000292580"/>
    </source>
</evidence>
<evidence type="ECO:0000313" key="1">
    <source>
        <dbReference type="EMBL" id="TAJ43633.1"/>
    </source>
</evidence>
<reference evidence="1 2" key="1">
    <citation type="submission" date="2017-11" db="EMBL/GenBank/DDBJ databases">
        <title>Isolation and Characterization of Methanofollis Species from Methane Seep Offshore SW Taiwan.</title>
        <authorList>
            <person name="Teng N.-H."/>
            <person name="Lai M.-C."/>
            <person name="Chen S.-C."/>
        </authorList>
    </citation>
    <scope>NUCLEOTIDE SEQUENCE [LARGE SCALE GENOMIC DNA]</scope>
    <source>
        <strain evidence="1 2">FWC-SCC2</strain>
    </source>
</reference>